<dbReference type="EMBL" id="MN738892">
    <property type="protein sequence ID" value="QHT30105.1"/>
    <property type="molecule type" value="Genomic_DNA"/>
</dbReference>
<protein>
    <submittedName>
        <fullName evidence="1">Uncharacterized protein</fullName>
    </submittedName>
</protein>
<organism evidence="1">
    <name type="scientific">viral metagenome</name>
    <dbReference type="NCBI Taxonomy" id="1070528"/>
    <lineage>
        <taxon>unclassified sequences</taxon>
        <taxon>metagenomes</taxon>
        <taxon>organismal metagenomes</taxon>
    </lineage>
</organism>
<reference evidence="1" key="1">
    <citation type="journal article" date="2020" name="Nature">
        <title>Giant virus diversity and host interactions through global metagenomics.</title>
        <authorList>
            <person name="Schulz F."/>
            <person name="Roux S."/>
            <person name="Paez-Espino D."/>
            <person name="Jungbluth S."/>
            <person name="Walsh D.A."/>
            <person name="Denef V.J."/>
            <person name="McMahon K.D."/>
            <person name="Konstantinidis K.T."/>
            <person name="Eloe-Fadrosh E.A."/>
            <person name="Kyrpides N.C."/>
            <person name="Woyke T."/>
        </authorList>
    </citation>
    <scope>NUCLEOTIDE SEQUENCE</scope>
    <source>
        <strain evidence="1">GVMAG-M-3300009149-34</strain>
    </source>
</reference>
<accession>A0A6C0ES34</accession>
<sequence>MNKEKFDKIIPNPTFELEKEVIHNSSQKRLPYESIKWVNGGWVVKMWEENLPIVPPLPTDEKIDLVSI</sequence>
<name>A0A6C0ES34_9ZZZZ</name>
<evidence type="ECO:0000313" key="1">
    <source>
        <dbReference type="EMBL" id="QHT30105.1"/>
    </source>
</evidence>
<proteinExistence type="predicted"/>
<dbReference type="AlphaFoldDB" id="A0A6C0ES34"/>